<name>A0A7W2TVK9_9GAMM</name>
<evidence type="ECO:0000313" key="2">
    <source>
        <dbReference type="EMBL" id="MBA6412770.1"/>
    </source>
</evidence>
<dbReference type="Proteomes" id="UP000539350">
    <property type="component" value="Unassembled WGS sequence"/>
</dbReference>
<accession>A0A7W2TVK9</accession>
<dbReference type="EMBL" id="JACFXU010000013">
    <property type="protein sequence ID" value="MBA6412770.1"/>
    <property type="molecule type" value="Genomic_DNA"/>
</dbReference>
<feature type="domain" description="DUF3806" evidence="1">
    <location>
        <begin position="51"/>
        <end position="135"/>
    </location>
</feature>
<proteinExistence type="predicted"/>
<dbReference type="InterPro" id="IPR024266">
    <property type="entry name" value="DUF3806"/>
</dbReference>
<dbReference type="AlphaFoldDB" id="A0A7W2TVK9"/>
<protein>
    <submittedName>
        <fullName evidence="2">DUF3806 domain-containing protein</fullName>
    </submittedName>
</protein>
<organism evidence="2 3">
    <name type="scientific">Sediminihaliea albiluteola</name>
    <dbReference type="NCBI Taxonomy" id="2758564"/>
    <lineage>
        <taxon>Bacteria</taxon>
        <taxon>Pseudomonadati</taxon>
        <taxon>Pseudomonadota</taxon>
        <taxon>Gammaproteobacteria</taxon>
        <taxon>Cellvibrionales</taxon>
        <taxon>Halieaceae</taxon>
        <taxon>Sediminihaliea</taxon>
    </lineage>
</organism>
<sequence>MATQPVAAQSEARISELSLLDHQYMEQQRTLLEDITRRHFGRGFSGDTDSDLQLLQSLLDQRLVKPSQTRELQAMGMILGDLLAAELKLHWVIYEDKLGRSRALRDGNTDNFLFPMTMISRRQEAGSNTAVAVIYRKAYDIMAATQTKLPFQ</sequence>
<dbReference type="Gene3D" id="1.20.120.1090">
    <property type="match status" value="1"/>
</dbReference>
<dbReference type="Pfam" id="PF12713">
    <property type="entry name" value="DUF3806"/>
    <property type="match status" value="1"/>
</dbReference>
<gene>
    <name evidence="2" type="ORF">H2508_06540</name>
</gene>
<reference evidence="2 3" key="1">
    <citation type="submission" date="2020-07" db="EMBL/GenBank/DDBJ databases">
        <title>Halieaceae bacterium, F7430, whole genome shotgun sequencing project.</title>
        <authorList>
            <person name="Jiang S."/>
            <person name="Liu Z.W."/>
            <person name="Du Z.J."/>
        </authorList>
    </citation>
    <scope>NUCLEOTIDE SEQUENCE [LARGE SCALE GENOMIC DNA]</scope>
    <source>
        <strain evidence="2 3">F7430</strain>
    </source>
</reference>
<evidence type="ECO:0000313" key="3">
    <source>
        <dbReference type="Proteomes" id="UP000539350"/>
    </source>
</evidence>
<evidence type="ECO:0000259" key="1">
    <source>
        <dbReference type="Pfam" id="PF12713"/>
    </source>
</evidence>
<comment type="caution">
    <text evidence="2">The sequence shown here is derived from an EMBL/GenBank/DDBJ whole genome shotgun (WGS) entry which is preliminary data.</text>
</comment>
<keyword evidence="3" id="KW-1185">Reference proteome</keyword>